<evidence type="ECO:0000313" key="9">
    <source>
        <dbReference type="EMBL" id="ANW97575.1"/>
    </source>
</evidence>
<feature type="transmembrane region" description="Helical" evidence="7">
    <location>
        <begin position="100"/>
        <end position="118"/>
    </location>
</feature>
<dbReference type="EMBL" id="CP014672">
    <property type="protein sequence ID" value="ANW97575.1"/>
    <property type="molecule type" value="Genomic_DNA"/>
</dbReference>
<dbReference type="GO" id="GO:0055085">
    <property type="term" value="P:transmembrane transport"/>
    <property type="evidence" value="ECO:0007669"/>
    <property type="project" value="InterPro"/>
</dbReference>
<dbReference type="Pfam" id="PF00528">
    <property type="entry name" value="BPD_transp_1"/>
    <property type="match status" value="1"/>
</dbReference>
<dbReference type="PROSITE" id="PS50928">
    <property type="entry name" value="ABC_TM1"/>
    <property type="match status" value="1"/>
</dbReference>
<feature type="domain" description="ABC transmembrane type-1" evidence="8">
    <location>
        <begin position="94"/>
        <end position="295"/>
    </location>
</feature>
<gene>
    <name evidence="9" type="ORF">CSTERTH_00255</name>
</gene>
<feature type="transmembrane region" description="Helical" evidence="7">
    <location>
        <begin position="278"/>
        <end position="298"/>
    </location>
</feature>
<reference evidence="9 10" key="1">
    <citation type="submission" date="2016-02" db="EMBL/GenBank/DDBJ databases">
        <title>Comparison of Clostridium stercorarium subspecies using comparative genomics and transcriptomics.</title>
        <authorList>
            <person name="Schellenberg J."/>
            <person name="Thallinger G."/>
            <person name="Levin D.B."/>
            <person name="Zhang X."/>
            <person name="Alvare G."/>
            <person name="Fristensky B."/>
            <person name="Sparling R."/>
        </authorList>
    </citation>
    <scope>NUCLEOTIDE SEQUENCE [LARGE SCALE GENOMIC DNA]</scope>
    <source>
        <strain evidence="9 10">DSM 2910</strain>
    </source>
</reference>
<comment type="subcellular location">
    <subcellularLocation>
        <location evidence="1 7">Cell membrane</location>
        <topology evidence="1 7">Multi-pass membrane protein</topology>
    </subcellularLocation>
</comment>
<dbReference type="Proteomes" id="UP000092971">
    <property type="component" value="Chromosome"/>
</dbReference>
<dbReference type="InterPro" id="IPR045621">
    <property type="entry name" value="BPD_transp_1_N"/>
</dbReference>
<dbReference type="AlphaFoldDB" id="A0A1B1Y9Y6"/>
<dbReference type="InterPro" id="IPR000515">
    <property type="entry name" value="MetI-like"/>
</dbReference>
<keyword evidence="5 7" id="KW-1133">Transmembrane helix</keyword>
<feature type="transmembrane region" description="Helical" evidence="7">
    <location>
        <begin position="226"/>
        <end position="248"/>
    </location>
</feature>
<feature type="transmembrane region" description="Helical" evidence="7">
    <location>
        <begin position="173"/>
        <end position="191"/>
    </location>
</feature>
<dbReference type="PANTHER" id="PTHR43163">
    <property type="entry name" value="DIPEPTIDE TRANSPORT SYSTEM PERMEASE PROTEIN DPPB-RELATED"/>
    <property type="match status" value="1"/>
</dbReference>
<dbReference type="PANTHER" id="PTHR43163:SF6">
    <property type="entry name" value="DIPEPTIDE TRANSPORT SYSTEM PERMEASE PROTEIN DPPB-RELATED"/>
    <property type="match status" value="1"/>
</dbReference>
<dbReference type="Gene3D" id="1.10.3720.10">
    <property type="entry name" value="MetI-like"/>
    <property type="match status" value="1"/>
</dbReference>
<dbReference type="GO" id="GO:0005886">
    <property type="term" value="C:plasma membrane"/>
    <property type="evidence" value="ECO:0007669"/>
    <property type="project" value="UniProtKB-SubCell"/>
</dbReference>
<dbReference type="InterPro" id="IPR035906">
    <property type="entry name" value="MetI-like_sf"/>
</dbReference>
<feature type="transmembrane region" description="Helical" evidence="7">
    <location>
        <begin position="9"/>
        <end position="30"/>
    </location>
</feature>
<evidence type="ECO:0000256" key="4">
    <source>
        <dbReference type="ARBA" id="ARBA00022692"/>
    </source>
</evidence>
<evidence type="ECO:0000256" key="7">
    <source>
        <dbReference type="RuleBase" id="RU363032"/>
    </source>
</evidence>
<protein>
    <submittedName>
        <fullName evidence="9">Peptide ABC transporter permease</fullName>
    </submittedName>
</protein>
<keyword evidence="2 7" id="KW-0813">Transport</keyword>
<dbReference type="RefSeq" id="WP_015357783.1">
    <property type="nucleotide sequence ID" value="NZ_CP014672.1"/>
</dbReference>
<evidence type="ECO:0000256" key="1">
    <source>
        <dbReference type="ARBA" id="ARBA00004651"/>
    </source>
</evidence>
<evidence type="ECO:0000256" key="2">
    <source>
        <dbReference type="ARBA" id="ARBA00022448"/>
    </source>
</evidence>
<dbReference type="Pfam" id="PF19300">
    <property type="entry name" value="BPD_transp_1_N"/>
    <property type="match status" value="1"/>
</dbReference>
<organism evidence="9 10">
    <name type="scientific">Thermoclostridium stercorarium subsp. thermolacticum DSM 2910</name>
    <dbReference type="NCBI Taxonomy" id="1121336"/>
    <lineage>
        <taxon>Bacteria</taxon>
        <taxon>Bacillati</taxon>
        <taxon>Bacillota</taxon>
        <taxon>Clostridia</taxon>
        <taxon>Eubacteriales</taxon>
        <taxon>Oscillospiraceae</taxon>
        <taxon>Thermoclostridium</taxon>
    </lineage>
</organism>
<evidence type="ECO:0000313" key="10">
    <source>
        <dbReference type="Proteomes" id="UP000092971"/>
    </source>
</evidence>
<dbReference type="SUPFAM" id="SSF161098">
    <property type="entry name" value="MetI-like"/>
    <property type="match status" value="1"/>
</dbReference>
<keyword evidence="6 7" id="KW-0472">Membrane</keyword>
<dbReference type="OrthoDB" id="9806409at2"/>
<evidence type="ECO:0000256" key="3">
    <source>
        <dbReference type="ARBA" id="ARBA00022475"/>
    </source>
</evidence>
<evidence type="ECO:0000256" key="5">
    <source>
        <dbReference type="ARBA" id="ARBA00022989"/>
    </source>
</evidence>
<name>A0A1B1Y9Y6_THEST</name>
<sequence length="306" mass="33963">MVKYIIKRLIISILTIWLLATITFFLLRVLPGNPFQTEKLISVEVQERMMAYYGLDRPLIEQYFTYMKNLLRGNMGYSLKYTNRTVNSIIASTFPVSAELGLRALAVALPLGLALGVASARKRGKAVDYACVVVAVIGVSIPSFIMGSFLQYIFAIRLKILPVSQWESTAHTILPTAALALSLMATLTRVMRASMLEVVMQDYIKTAKAKGLSEGKIVWSHQIRNAMIPVLTMLGPMVASVLMGTFVIEKIFAIPGLGQHFVNSITGLDYTMTMGLTVFYGTFLVFANFIVDLVYGIVDPRIRITK</sequence>
<comment type="similarity">
    <text evidence="7">Belongs to the binding-protein-dependent transport system permease family.</text>
</comment>
<evidence type="ECO:0000256" key="6">
    <source>
        <dbReference type="ARBA" id="ARBA00023136"/>
    </source>
</evidence>
<keyword evidence="3" id="KW-1003">Cell membrane</keyword>
<feature type="transmembrane region" description="Helical" evidence="7">
    <location>
        <begin position="130"/>
        <end position="153"/>
    </location>
</feature>
<keyword evidence="4 7" id="KW-0812">Transmembrane</keyword>
<evidence type="ECO:0000259" key="8">
    <source>
        <dbReference type="PROSITE" id="PS50928"/>
    </source>
</evidence>
<proteinExistence type="inferred from homology"/>
<accession>A0A1B1Y9Y6</accession>
<dbReference type="CDD" id="cd06261">
    <property type="entry name" value="TM_PBP2"/>
    <property type="match status" value="1"/>
</dbReference>